<keyword evidence="3" id="KW-1185">Reference proteome</keyword>
<dbReference type="EMBL" id="JBHUNP010000001">
    <property type="protein sequence ID" value="MFD2648797.1"/>
    <property type="molecule type" value="Genomic_DNA"/>
</dbReference>
<protein>
    <recommendedName>
        <fullName evidence="4">Dynamin</fullName>
    </recommendedName>
</protein>
<gene>
    <name evidence="2" type="ORF">ACFSX5_13480</name>
</gene>
<evidence type="ECO:0000313" key="3">
    <source>
        <dbReference type="Proteomes" id="UP001597521"/>
    </source>
</evidence>
<evidence type="ECO:0008006" key="4">
    <source>
        <dbReference type="Google" id="ProtNLM"/>
    </source>
</evidence>
<reference evidence="3" key="1">
    <citation type="journal article" date="2019" name="Int. J. Syst. Evol. Microbiol.">
        <title>The Global Catalogue of Microorganisms (GCM) 10K type strain sequencing project: providing services to taxonomists for standard genome sequencing and annotation.</title>
        <authorList>
            <consortium name="The Broad Institute Genomics Platform"/>
            <consortium name="The Broad Institute Genome Sequencing Center for Infectious Disease"/>
            <person name="Wu L."/>
            <person name="Ma J."/>
        </authorList>
    </citation>
    <scope>NUCLEOTIDE SEQUENCE [LARGE SCALE GENOMIC DNA]</scope>
    <source>
        <strain evidence="3">CCM 7427</strain>
    </source>
</reference>
<accession>A0ABW5QM18</accession>
<dbReference type="RefSeq" id="WP_386834104.1">
    <property type="nucleotide sequence ID" value="NZ_JBHUNP010000001.1"/>
</dbReference>
<comment type="caution">
    <text evidence="2">The sequence shown here is derived from an EMBL/GenBank/DDBJ whole genome shotgun (WGS) entry which is preliminary data.</text>
</comment>
<name>A0ABW5QM18_9HYPH</name>
<proteinExistence type="predicted"/>
<organism evidence="2 3">
    <name type="scientific">Devosia albogilva</name>
    <dbReference type="NCBI Taxonomy" id="429726"/>
    <lineage>
        <taxon>Bacteria</taxon>
        <taxon>Pseudomonadati</taxon>
        <taxon>Pseudomonadota</taxon>
        <taxon>Alphaproteobacteria</taxon>
        <taxon>Hyphomicrobiales</taxon>
        <taxon>Devosiaceae</taxon>
        <taxon>Devosia</taxon>
    </lineage>
</organism>
<evidence type="ECO:0000256" key="1">
    <source>
        <dbReference type="SAM" id="MobiDB-lite"/>
    </source>
</evidence>
<dbReference type="Proteomes" id="UP001597521">
    <property type="component" value="Unassembled WGS sequence"/>
</dbReference>
<sequence length="52" mass="5300">MKRRTIIVLAAVAAVVLLAVYLLENFNPDAPASNPSVQGTGASTPAPPATPQ</sequence>
<feature type="region of interest" description="Disordered" evidence="1">
    <location>
        <begin position="32"/>
        <end position="52"/>
    </location>
</feature>
<evidence type="ECO:0000313" key="2">
    <source>
        <dbReference type="EMBL" id="MFD2648797.1"/>
    </source>
</evidence>